<gene>
    <name evidence="2" type="ORF">BJX68DRAFT_270597</name>
</gene>
<sequence length="142" mass="15688">MFLPFLRFIVLIFPPSLTFRQTIHSTALSFKAAKAAGKPLGYDVIFNGLFGLNNRELIAEASDIFVAESDTTATTLAPEIHQLTSNPKTYETRKLERYFRIFGAFTVPSIDLCVLCLGKTSCAPARAAGVKYRKHQEGSKPS</sequence>
<protein>
    <submittedName>
        <fullName evidence="2">Uncharacterized protein</fullName>
    </submittedName>
</protein>
<organism evidence="2 3">
    <name type="scientific">Aspergillus pseudodeflectus</name>
    <dbReference type="NCBI Taxonomy" id="176178"/>
    <lineage>
        <taxon>Eukaryota</taxon>
        <taxon>Fungi</taxon>
        <taxon>Dikarya</taxon>
        <taxon>Ascomycota</taxon>
        <taxon>Pezizomycotina</taxon>
        <taxon>Eurotiomycetes</taxon>
        <taxon>Eurotiomycetidae</taxon>
        <taxon>Eurotiales</taxon>
        <taxon>Aspergillaceae</taxon>
        <taxon>Aspergillus</taxon>
        <taxon>Aspergillus subgen. Nidulantes</taxon>
    </lineage>
</organism>
<evidence type="ECO:0000313" key="2">
    <source>
        <dbReference type="EMBL" id="KAL2842665.1"/>
    </source>
</evidence>
<evidence type="ECO:0000313" key="3">
    <source>
        <dbReference type="Proteomes" id="UP001610444"/>
    </source>
</evidence>
<dbReference type="EMBL" id="JBFXLR010000050">
    <property type="protein sequence ID" value="KAL2842665.1"/>
    <property type="molecule type" value="Genomic_DNA"/>
</dbReference>
<feature type="signal peptide" evidence="1">
    <location>
        <begin position="1"/>
        <end position="18"/>
    </location>
</feature>
<dbReference type="InterPro" id="IPR036396">
    <property type="entry name" value="Cyt_P450_sf"/>
</dbReference>
<feature type="chain" id="PRO_5046303235" evidence="1">
    <location>
        <begin position="19"/>
        <end position="142"/>
    </location>
</feature>
<dbReference type="GeneID" id="98161868"/>
<accession>A0ABR4JRL5</accession>
<dbReference type="SUPFAM" id="SSF48264">
    <property type="entry name" value="Cytochrome P450"/>
    <property type="match status" value="1"/>
</dbReference>
<proteinExistence type="predicted"/>
<keyword evidence="3" id="KW-1185">Reference proteome</keyword>
<evidence type="ECO:0000256" key="1">
    <source>
        <dbReference type="SAM" id="SignalP"/>
    </source>
</evidence>
<keyword evidence="1" id="KW-0732">Signal</keyword>
<dbReference type="RefSeq" id="XP_070895231.1">
    <property type="nucleotide sequence ID" value="XM_071046704.1"/>
</dbReference>
<dbReference type="Proteomes" id="UP001610444">
    <property type="component" value="Unassembled WGS sequence"/>
</dbReference>
<reference evidence="2 3" key="1">
    <citation type="submission" date="2024-07" db="EMBL/GenBank/DDBJ databases">
        <title>Section-level genome sequencing and comparative genomics of Aspergillus sections Usti and Cavernicolus.</title>
        <authorList>
            <consortium name="Lawrence Berkeley National Laboratory"/>
            <person name="Nybo J.L."/>
            <person name="Vesth T.C."/>
            <person name="Theobald S."/>
            <person name="Frisvad J.C."/>
            <person name="Larsen T.O."/>
            <person name="Kjaerboelling I."/>
            <person name="Rothschild-Mancinelli K."/>
            <person name="Lyhne E.K."/>
            <person name="Kogle M.E."/>
            <person name="Barry K."/>
            <person name="Clum A."/>
            <person name="Na H."/>
            <person name="Ledsgaard L."/>
            <person name="Lin J."/>
            <person name="Lipzen A."/>
            <person name="Kuo A."/>
            <person name="Riley R."/>
            <person name="Mondo S."/>
            <person name="LaButti K."/>
            <person name="Haridas S."/>
            <person name="Pangalinan J."/>
            <person name="Salamov A.A."/>
            <person name="Simmons B.A."/>
            <person name="Magnuson J.K."/>
            <person name="Chen J."/>
            <person name="Drula E."/>
            <person name="Henrissat B."/>
            <person name="Wiebenga A."/>
            <person name="Lubbers R.J."/>
            <person name="Gomes A.C."/>
            <person name="Macurrencykelacurrency M.R."/>
            <person name="Stajich J."/>
            <person name="Grigoriev I.V."/>
            <person name="Mortensen U.H."/>
            <person name="De vries R.P."/>
            <person name="Baker S.E."/>
            <person name="Andersen M.R."/>
        </authorList>
    </citation>
    <scope>NUCLEOTIDE SEQUENCE [LARGE SCALE GENOMIC DNA]</scope>
    <source>
        <strain evidence="2 3">CBS 756.74</strain>
    </source>
</reference>
<comment type="caution">
    <text evidence="2">The sequence shown here is derived from an EMBL/GenBank/DDBJ whole genome shotgun (WGS) entry which is preliminary data.</text>
</comment>
<name>A0ABR4JRL5_9EURO</name>